<dbReference type="EMBL" id="CABIJS010000466">
    <property type="protein sequence ID" value="VUZ52143.1"/>
    <property type="molecule type" value="Genomic_DNA"/>
</dbReference>
<keyword evidence="2" id="KW-1185">Reference proteome</keyword>
<gene>
    <name evidence="1" type="ORF">WMSIL1_LOCUS10648</name>
</gene>
<evidence type="ECO:0000313" key="1">
    <source>
        <dbReference type="EMBL" id="VUZ52143.1"/>
    </source>
</evidence>
<organism evidence="1 2">
    <name type="scientific">Hymenolepis diminuta</name>
    <name type="common">Rat tapeworm</name>
    <dbReference type="NCBI Taxonomy" id="6216"/>
    <lineage>
        <taxon>Eukaryota</taxon>
        <taxon>Metazoa</taxon>
        <taxon>Spiralia</taxon>
        <taxon>Lophotrochozoa</taxon>
        <taxon>Platyhelminthes</taxon>
        <taxon>Cestoda</taxon>
        <taxon>Eucestoda</taxon>
        <taxon>Cyclophyllidea</taxon>
        <taxon>Hymenolepididae</taxon>
        <taxon>Hymenolepis</taxon>
    </lineage>
</organism>
<dbReference type="AlphaFoldDB" id="A0A564YZM6"/>
<evidence type="ECO:0000313" key="2">
    <source>
        <dbReference type="Proteomes" id="UP000321570"/>
    </source>
</evidence>
<reference evidence="1 2" key="1">
    <citation type="submission" date="2019-07" db="EMBL/GenBank/DDBJ databases">
        <authorList>
            <person name="Jastrzebski P J."/>
            <person name="Paukszto L."/>
            <person name="Jastrzebski P J."/>
        </authorList>
    </citation>
    <scope>NUCLEOTIDE SEQUENCE [LARGE SCALE GENOMIC DNA]</scope>
    <source>
        <strain evidence="1 2">WMS-il1</strain>
    </source>
</reference>
<protein>
    <submittedName>
        <fullName evidence="1">Uncharacterized protein</fullName>
    </submittedName>
</protein>
<accession>A0A564YZM6</accession>
<sequence>MLLGCGRIRGKSCWNDFKHKRFYSVREISHFCTISDRWVQLHAIVDRLN</sequence>
<proteinExistence type="predicted"/>
<name>A0A564YZM6_HYMDI</name>
<dbReference type="Proteomes" id="UP000321570">
    <property type="component" value="Unassembled WGS sequence"/>
</dbReference>